<feature type="transmembrane region" description="Helical" evidence="1">
    <location>
        <begin position="42"/>
        <end position="60"/>
    </location>
</feature>
<keyword evidence="1" id="KW-0812">Transmembrane</keyword>
<evidence type="ECO:0000313" key="2">
    <source>
        <dbReference type="EMBL" id="WUS59587.1"/>
    </source>
</evidence>
<keyword evidence="1" id="KW-0472">Membrane</keyword>
<organism evidence="2 3">
    <name type="scientific">Kitasatospora herbaricolor</name>
    <dbReference type="NCBI Taxonomy" id="68217"/>
    <lineage>
        <taxon>Bacteria</taxon>
        <taxon>Bacillati</taxon>
        <taxon>Actinomycetota</taxon>
        <taxon>Actinomycetes</taxon>
        <taxon>Kitasatosporales</taxon>
        <taxon>Streptomycetaceae</taxon>
        <taxon>Kitasatospora</taxon>
    </lineage>
</organism>
<keyword evidence="1" id="KW-1133">Transmembrane helix</keyword>
<dbReference type="RefSeq" id="WP_329494309.1">
    <property type="nucleotide sequence ID" value="NZ_CP108460.1"/>
</dbReference>
<evidence type="ECO:0000313" key="3">
    <source>
        <dbReference type="Proteomes" id="UP001432014"/>
    </source>
</evidence>
<sequence length="108" mass="11692">MQREWPEGAAADQDEARARYGHDMGEARGAVREVLRADLCDAHLGLGLTALVAVAVGYFRGLRSGAVVPAVSLALFCVLLAGRFAAGARGRDLVRRSYLLTFGWAQWF</sequence>
<proteinExistence type="predicted"/>
<gene>
    <name evidence="2" type="ORF">OG469_31250</name>
</gene>
<name>A0ABZ1WFB4_9ACTN</name>
<protein>
    <submittedName>
        <fullName evidence="2">Uncharacterized protein</fullName>
    </submittedName>
</protein>
<dbReference type="Proteomes" id="UP001432014">
    <property type="component" value="Chromosome"/>
</dbReference>
<reference evidence="2 3" key="1">
    <citation type="submission" date="2022-10" db="EMBL/GenBank/DDBJ databases">
        <title>The complete genomes of actinobacterial strains from the NBC collection.</title>
        <authorList>
            <person name="Joergensen T.S."/>
            <person name="Alvarez Arevalo M."/>
            <person name="Sterndorff E.B."/>
            <person name="Faurdal D."/>
            <person name="Vuksanovic O."/>
            <person name="Mourched A.-S."/>
            <person name="Charusanti P."/>
            <person name="Shaw S."/>
            <person name="Blin K."/>
            <person name="Weber T."/>
        </authorList>
    </citation>
    <scope>NUCLEOTIDE SEQUENCE [LARGE SCALE GENOMIC DNA]</scope>
    <source>
        <strain evidence="2 3">NBC_01247</strain>
    </source>
</reference>
<feature type="transmembrane region" description="Helical" evidence="1">
    <location>
        <begin position="66"/>
        <end position="86"/>
    </location>
</feature>
<evidence type="ECO:0000256" key="1">
    <source>
        <dbReference type="SAM" id="Phobius"/>
    </source>
</evidence>
<keyword evidence="3" id="KW-1185">Reference proteome</keyword>
<dbReference type="EMBL" id="CP108482">
    <property type="protein sequence ID" value="WUS59587.1"/>
    <property type="molecule type" value="Genomic_DNA"/>
</dbReference>
<accession>A0ABZ1WFB4</accession>